<dbReference type="Proteomes" id="UP000189703">
    <property type="component" value="Unplaced"/>
</dbReference>
<dbReference type="SUPFAM" id="SSF48371">
    <property type="entry name" value="ARM repeat"/>
    <property type="match status" value="1"/>
</dbReference>
<dbReference type="Pfam" id="PF25598">
    <property type="entry name" value="ARM_PUB"/>
    <property type="match status" value="1"/>
</dbReference>
<dbReference type="Gene3D" id="3.30.40.10">
    <property type="entry name" value="Zinc/RING finger domain, C3HC4 (zinc finger)"/>
    <property type="match status" value="1"/>
</dbReference>
<dbReference type="PANTHER" id="PTHR23315">
    <property type="entry name" value="U BOX DOMAIN-CONTAINING"/>
    <property type="match status" value="1"/>
</dbReference>
<dbReference type="GO" id="GO:0005634">
    <property type="term" value="C:nucleus"/>
    <property type="evidence" value="ECO:0000318"/>
    <property type="project" value="GO_Central"/>
</dbReference>
<dbReference type="InterPro" id="IPR058678">
    <property type="entry name" value="ARM_PUB"/>
</dbReference>
<dbReference type="SUPFAM" id="SSF57850">
    <property type="entry name" value="RING/U-box"/>
    <property type="match status" value="1"/>
</dbReference>
<dbReference type="InterPro" id="IPR013083">
    <property type="entry name" value="Znf_RING/FYVE/PHD"/>
</dbReference>
<dbReference type="CDD" id="cd16664">
    <property type="entry name" value="RING-Ubox_PUB"/>
    <property type="match status" value="1"/>
</dbReference>
<organism evidence="7 8">
    <name type="scientific">Nelumbo nucifera</name>
    <name type="common">Sacred lotus</name>
    <dbReference type="NCBI Taxonomy" id="4432"/>
    <lineage>
        <taxon>Eukaryota</taxon>
        <taxon>Viridiplantae</taxon>
        <taxon>Streptophyta</taxon>
        <taxon>Embryophyta</taxon>
        <taxon>Tracheophyta</taxon>
        <taxon>Spermatophyta</taxon>
        <taxon>Magnoliopsida</taxon>
        <taxon>Proteales</taxon>
        <taxon>Nelumbonaceae</taxon>
        <taxon>Nelumbo</taxon>
    </lineage>
</organism>
<evidence type="ECO:0000256" key="1">
    <source>
        <dbReference type="ARBA" id="ARBA00000900"/>
    </source>
</evidence>
<dbReference type="PROSITE" id="PS51698">
    <property type="entry name" value="U_BOX"/>
    <property type="match status" value="1"/>
</dbReference>
<dbReference type="GO" id="GO:0016567">
    <property type="term" value="P:protein ubiquitination"/>
    <property type="evidence" value="ECO:0007669"/>
    <property type="project" value="UniProtKB-UniPathway"/>
</dbReference>
<dbReference type="KEGG" id="nnu:104607895"/>
<dbReference type="GO" id="GO:0061630">
    <property type="term" value="F:ubiquitin protein ligase activity"/>
    <property type="evidence" value="ECO:0007669"/>
    <property type="project" value="UniProtKB-EC"/>
</dbReference>
<keyword evidence="6" id="KW-0833">Ubl conjugation pathway</keyword>
<dbReference type="GO" id="GO:0005737">
    <property type="term" value="C:cytoplasm"/>
    <property type="evidence" value="ECO:0000318"/>
    <property type="project" value="GO_Central"/>
</dbReference>
<dbReference type="Gene3D" id="1.25.10.10">
    <property type="entry name" value="Leucine-rich Repeat Variant"/>
    <property type="match status" value="1"/>
</dbReference>
<dbReference type="RefSeq" id="XP_010271953.1">
    <property type="nucleotide sequence ID" value="XM_010273651.2"/>
</dbReference>
<dbReference type="InterPro" id="IPR057623">
    <property type="entry name" value="PUB12-19-like_N"/>
</dbReference>
<sequence>MSCFSFDSIRIPKSSWFFRGVSVSMIQNSGRSLRRILMLPAVPPCECVFPVTLIHDLISLSRNICDFQPKIVATHKRDAREAIRQVGLLLIFFEEVQDRYRRSALPDLVVLCFSELHITLQKLRYILEDCTREGVRLWILMNCKRVSTEFRVLIRTVATVLDVLPLDSIDVSTEVRELVELVAKQAQKAKFDVDPDDERTAKNVLSILNQFDDGVWPSPYDVRRILDHLEVRSWNECSNEAKFLDEEISLEAYNGDEREIVPLSSLMGFMIYCRIVMFEAVDGKGSEWFDNRDEGEVLSYLNPEDFRCPISLEIMSNPVTLSTGHTYDRSSIQKWLKAGNLTCPKTGEKLTNTELVPNLALKKLIQQFCSDSRTPVTETGGRSRDITRTIFAGSPAAEEAMKMLAKFLADRLAKGTGEERKKAAYEIRLLAKSSIFNRSCLADAGTIPNLLKLLSTTDPSIQENAMAALLNLSKHSKSKMLIVKNNGLGLILDVLRRGIAIDSRQMAAATLFYLASVEEYRKLIGEMPNAISSLVELMRIGTVRGKKNAVVAIFGLLLCPDNHQRVLEAGAVPLLVHMLISSERFDLVIDSLAVLAKLGEKPDGTIAILCTSALPLLVGILRSSTSRAAQEYCVSLLLPLCINGGAEVAAILQKTPSLMESLYTLITEGTSRASKKASALLSVLHEFHGPSSSSLLAQAVQQEQIALLAQAAHPPL</sequence>
<reference evidence="8" key="1">
    <citation type="submission" date="2025-08" db="UniProtKB">
        <authorList>
            <consortium name="RefSeq"/>
        </authorList>
    </citation>
    <scope>IDENTIFICATION</scope>
</reference>
<evidence type="ECO:0000256" key="4">
    <source>
        <dbReference type="ARBA" id="ARBA00022679"/>
    </source>
</evidence>
<dbReference type="PROSITE" id="PS50176">
    <property type="entry name" value="ARM_REPEAT"/>
    <property type="match status" value="1"/>
</dbReference>
<keyword evidence="7" id="KW-1185">Reference proteome</keyword>
<dbReference type="AlphaFoldDB" id="A0A1U8B7L5"/>
<dbReference type="SMART" id="SM00185">
    <property type="entry name" value="ARM"/>
    <property type="match status" value="4"/>
</dbReference>
<dbReference type="FunCoup" id="A0A1U8B7L5">
    <property type="interactions" value="327"/>
</dbReference>
<dbReference type="PANTHER" id="PTHR23315:SF307">
    <property type="entry name" value="U-BOX DOMAIN-CONTAINING PROTEIN 19"/>
    <property type="match status" value="1"/>
</dbReference>
<dbReference type="OMA" id="QKKATYE"/>
<dbReference type="UniPathway" id="UPA00143"/>
<accession>A0A1U8B7L5</accession>
<dbReference type="OrthoDB" id="10064100at2759"/>
<dbReference type="EC" id="2.3.2.27" evidence="3"/>
<evidence type="ECO:0000256" key="2">
    <source>
        <dbReference type="ARBA" id="ARBA00004906"/>
    </source>
</evidence>
<dbReference type="InterPro" id="IPR000225">
    <property type="entry name" value="Armadillo"/>
</dbReference>
<evidence type="ECO:0000256" key="3">
    <source>
        <dbReference type="ARBA" id="ARBA00012483"/>
    </source>
</evidence>
<dbReference type="InterPro" id="IPR045210">
    <property type="entry name" value="RING-Ubox_PUB"/>
</dbReference>
<dbReference type="GeneID" id="104607895"/>
<evidence type="ECO:0000313" key="8">
    <source>
        <dbReference type="RefSeq" id="XP_010271953.1"/>
    </source>
</evidence>
<dbReference type="FunFam" id="3.30.40.10:FF:000442">
    <property type="entry name" value="RING-type E3 ubiquitin transferase"/>
    <property type="match status" value="1"/>
</dbReference>
<dbReference type="Pfam" id="PF04564">
    <property type="entry name" value="U-box"/>
    <property type="match status" value="1"/>
</dbReference>
<evidence type="ECO:0000256" key="6">
    <source>
        <dbReference type="ARBA" id="ARBA00022786"/>
    </source>
</evidence>
<dbReference type="InterPro" id="IPR016024">
    <property type="entry name" value="ARM-type_fold"/>
</dbReference>
<comment type="catalytic activity">
    <reaction evidence="1">
        <text>S-ubiquitinyl-[E2 ubiquitin-conjugating enzyme]-L-cysteine + [acceptor protein]-L-lysine = [E2 ubiquitin-conjugating enzyme]-L-cysteine + N(6)-ubiquitinyl-[acceptor protein]-L-lysine.</text>
        <dbReference type="EC" id="2.3.2.27"/>
    </reaction>
</comment>
<proteinExistence type="predicted"/>
<dbReference type="FunFam" id="1.25.10.10:FF:000485">
    <property type="entry name" value="RING-type E3 ubiquitin transferase"/>
    <property type="match status" value="1"/>
</dbReference>
<evidence type="ECO:0000313" key="7">
    <source>
        <dbReference type="Proteomes" id="UP000189703"/>
    </source>
</evidence>
<keyword evidence="5" id="KW-0677">Repeat</keyword>
<dbReference type="GO" id="GO:0010029">
    <property type="term" value="P:regulation of seed germination"/>
    <property type="evidence" value="ECO:0007669"/>
    <property type="project" value="UniProtKB-ARBA"/>
</dbReference>
<dbReference type="InterPro" id="IPR003613">
    <property type="entry name" value="Ubox_domain"/>
</dbReference>
<comment type="pathway">
    <text evidence="2">Protein modification; protein ubiquitination.</text>
</comment>
<name>A0A1U8B7L5_NELNU</name>
<dbReference type="InterPro" id="IPR011989">
    <property type="entry name" value="ARM-like"/>
</dbReference>
<gene>
    <name evidence="8" type="primary">LOC104607895</name>
</gene>
<evidence type="ECO:0000256" key="5">
    <source>
        <dbReference type="ARBA" id="ARBA00022737"/>
    </source>
</evidence>
<dbReference type="eggNOG" id="KOG0167">
    <property type="taxonomic scope" value="Eukaryota"/>
</dbReference>
<protein>
    <recommendedName>
        <fullName evidence="3">RING-type E3 ubiquitin transferase</fullName>
        <ecNumber evidence="3">2.3.2.27</ecNumber>
    </recommendedName>
</protein>
<dbReference type="Pfam" id="PF25368">
    <property type="entry name" value="PUB10_N"/>
    <property type="match status" value="1"/>
</dbReference>
<dbReference type="SMART" id="SM00504">
    <property type="entry name" value="Ubox"/>
    <property type="match status" value="1"/>
</dbReference>
<keyword evidence="4" id="KW-0808">Transferase</keyword>